<protein>
    <submittedName>
        <fullName evidence="2">Uncharacterized protein</fullName>
    </submittedName>
</protein>
<dbReference type="OrthoDB" id="7581964at2"/>
<sequence>MFDLIVSLVILTALALIAGAVFLLKRGNRKQAVLMGILALVMVANVAIWLAPTESGGSLADAAASGEE</sequence>
<keyword evidence="1" id="KW-0472">Membrane</keyword>
<comment type="caution">
    <text evidence="2">The sequence shown here is derived from an EMBL/GenBank/DDBJ whole genome shotgun (WGS) entry which is preliminary data.</text>
</comment>
<keyword evidence="3" id="KW-1185">Reference proteome</keyword>
<proteinExistence type="predicted"/>
<reference evidence="2 3" key="1">
    <citation type="journal article" date="2017" name="Int. J. Syst. Evol. Microbiol.">
        <title>Erythrobacter aquimixticola sp. nov., isolated from the junction between the ocean and a freshwater spring.</title>
        <authorList>
            <person name="Park S."/>
            <person name="Jung Y.T."/>
            <person name="Choi S.J."/>
            <person name="Yoon J.H."/>
        </authorList>
    </citation>
    <scope>NUCLEOTIDE SEQUENCE [LARGE SCALE GENOMIC DNA]</scope>
    <source>
        <strain evidence="2 3">JSSK-14</strain>
    </source>
</reference>
<name>A0A419RR17_9SPHN</name>
<feature type="transmembrane region" description="Helical" evidence="1">
    <location>
        <begin position="6"/>
        <end position="25"/>
    </location>
</feature>
<keyword evidence="1" id="KW-0812">Transmembrane</keyword>
<gene>
    <name evidence="2" type="ORF">D6201_01495</name>
</gene>
<dbReference type="AlphaFoldDB" id="A0A419RR17"/>
<dbReference type="EMBL" id="RAHX01000001">
    <property type="protein sequence ID" value="RJY08206.1"/>
    <property type="molecule type" value="Genomic_DNA"/>
</dbReference>
<evidence type="ECO:0000256" key="1">
    <source>
        <dbReference type="SAM" id="Phobius"/>
    </source>
</evidence>
<evidence type="ECO:0000313" key="3">
    <source>
        <dbReference type="Proteomes" id="UP000285232"/>
    </source>
</evidence>
<evidence type="ECO:0000313" key="2">
    <source>
        <dbReference type="EMBL" id="RJY08206.1"/>
    </source>
</evidence>
<accession>A0A419RR17</accession>
<feature type="transmembrane region" description="Helical" evidence="1">
    <location>
        <begin position="32"/>
        <end position="51"/>
    </location>
</feature>
<dbReference type="Proteomes" id="UP000285232">
    <property type="component" value="Unassembled WGS sequence"/>
</dbReference>
<keyword evidence="1" id="KW-1133">Transmembrane helix</keyword>
<dbReference type="RefSeq" id="WP_120047095.1">
    <property type="nucleotide sequence ID" value="NZ_RAHX01000001.1"/>
</dbReference>
<organism evidence="2 3">
    <name type="scientific">Aurantiacibacter aquimixticola</name>
    <dbReference type="NCBI Taxonomy" id="1958945"/>
    <lineage>
        <taxon>Bacteria</taxon>
        <taxon>Pseudomonadati</taxon>
        <taxon>Pseudomonadota</taxon>
        <taxon>Alphaproteobacteria</taxon>
        <taxon>Sphingomonadales</taxon>
        <taxon>Erythrobacteraceae</taxon>
        <taxon>Aurantiacibacter</taxon>
    </lineage>
</organism>